<evidence type="ECO:0000313" key="2">
    <source>
        <dbReference type="Proteomes" id="UP000050640"/>
    </source>
</evidence>
<protein>
    <submittedName>
        <fullName evidence="3">Cysteine rich secreted protein</fullName>
    </submittedName>
</protein>
<keyword evidence="1" id="KW-1133">Transmembrane helix</keyword>
<reference evidence="3" key="1">
    <citation type="submission" date="2016-04" db="UniProtKB">
        <authorList>
            <consortium name="WormBaseParasite"/>
        </authorList>
    </citation>
    <scope>IDENTIFICATION</scope>
</reference>
<name>A0A158Q8K3_9BILA</name>
<accession>A0A158Q8K3</accession>
<dbReference type="AlphaFoldDB" id="A0A158Q8K3"/>
<evidence type="ECO:0000313" key="3">
    <source>
        <dbReference type="WBParaSite" id="EEL_0000786101-mRNA-1"/>
    </source>
</evidence>
<keyword evidence="1" id="KW-0812">Transmembrane</keyword>
<evidence type="ECO:0000256" key="1">
    <source>
        <dbReference type="SAM" id="Phobius"/>
    </source>
</evidence>
<dbReference type="WBParaSite" id="EEL_0000786101-mRNA-1">
    <property type="protein sequence ID" value="EEL_0000786101-mRNA-1"/>
    <property type="gene ID" value="EEL_0000786101"/>
</dbReference>
<organism evidence="2 3">
    <name type="scientific">Elaeophora elaphi</name>
    <dbReference type="NCBI Taxonomy" id="1147741"/>
    <lineage>
        <taxon>Eukaryota</taxon>
        <taxon>Metazoa</taxon>
        <taxon>Ecdysozoa</taxon>
        <taxon>Nematoda</taxon>
        <taxon>Chromadorea</taxon>
        <taxon>Rhabditida</taxon>
        <taxon>Spirurina</taxon>
        <taxon>Spiruromorpha</taxon>
        <taxon>Filarioidea</taxon>
        <taxon>Onchocercidae</taxon>
        <taxon>Elaeophora</taxon>
    </lineage>
</organism>
<dbReference type="Proteomes" id="UP000050640">
    <property type="component" value="Unplaced"/>
</dbReference>
<keyword evidence="2" id="KW-1185">Reference proteome</keyword>
<proteinExistence type="predicted"/>
<sequence>MDIFDTEAAFVNIVLLISATYFILVITIFCICLRFQPHRFIQSRRDEHRFDDGTSHAMPSSYLDCSCIVKCCPCPAFSCRPFLKSFCCDSGKLRRNVNCECIRPAIHGSQTSRGLNFVCC</sequence>
<keyword evidence="1" id="KW-0472">Membrane</keyword>
<feature type="transmembrane region" description="Helical" evidence="1">
    <location>
        <begin position="12"/>
        <end position="35"/>
    </location>
</feature>